<accession>A0ABX7C449</accession>
<dbReference type="SUPFAM" id="SSF52540">
    <property type="entry name" value="P-loop containing nucleoside triphosphate hydrolases"/>
    <property type="match status" value="1"/>
</dbReference>
<proteinExistence type="predicted"/>
<dbReference type="EMBL" id="CP068046">
    <property type="protein sequence ID" value="QQR39003.1"/>
    <property type="molecule type" value="Genomic_DNA"/>
</dbReference>
<dbReference type="Proteomes" id="UP000595857">
    <property type="component" value="Chromosome"/>
</dbReference>
<feature type="domain" description="ORC1/DEAH AAA+ ATPase" evidence="1">
    <location>
        <begin position="52"/>
        <end position="187"/>
    </location>
</feature>
<evidence type="ECO:0000313" key="2">
    <source>
        <dbReference type="EMBL" id="QQR39003.1"/>
    </source>
</evidence>
<sequence>MPEKHQAAGNVLDCVNAVYVESPRDTILRNSFDRFLGYVMADQRHGRRGKGNAFFITGQSGAGKTDIVENLLAAHPVMQPAAVGVSMVRPWVQVSLQGPATLGVLGRQIMSVSGYDVKPTMRENTVWELLPGQLEKAKVLLVHIDETQHLMSKGAATDKVASALKGLMNHKPWPVSFILSGMPKINELKVQDEQAERRNFSLALAALHPEADIDLIVEIIKKHCEAADMKCAALIATDMPKRIAHAANYQFGRICEVVISGIHHALLAGDKELLREHFAKAYRDHSNTRGLDDLNPFHADDFLGINAGYFSISAGDHT</sequence>
<keyword evidence="2" id="KW-0547">Nucleotide-binding</keyword>
<dbReference type="InterPro" id="IPR049945">
    <property type="entry name" value="AAA_22"/>
</dbReference>
<dbReference type="InterPro" id="IPR027417">
    <property type="entry name" value="P-loop_NTPase"/>
</dbReference>
<evidence type="ECO:0000313" key="3">
    <source>
        <dbReference type="Proteomes" id="UP000595857"/>
    </source>
</evidence>
<organism evidence="2 3">
    <name type="scientific">Devosia rhizoryzae</name>
    <dbReference type="NCBI Taxonomy" id="2774137"/>
    <lineage>
        <taxon>Bacteria</taxon>
        <taxon>Pseudomonadati</taxon>
        <taxon>Pseudomonadota</taxon>
        <taxon>Alphaproteobacteria</taxon>
        <taxon>Hyphomicrobiales</taxon>
        <taxon>Devosiaceae</taxon>
        <taxon>Devosia</taxon>
    </lineage>
</organism>
<protein>
    <submittedName>
        <fullName evidence="2">ATP-binding protein</fullName>
    </submittedName>
</protein>
<dbReference type="RefSeq" id="WP_201632360.1">
    <property type="nucleotide sequence ID" value="NZ_CP068046.1"/>
</dbReference>
<evidence type="ECO:0000259" key="1">
    <source>
        <dbReference type="Pfam" id="PF13401"/>
    </source>
</evidence>
<gene>
    <name evidence="2" type="ORF">JI748_14845</name>
</gene>
<dbReference type="Pfam" id="PF13401">
    <property type="entry name" value="AAA_22"/>
    <property type="match status" value="1"/>
</dbReference>
<keyword evidence="3" id="KW-1185">Reference proteome</keyword>
<keyword evidence="2" id="KW-0067">ATP-binding</keyword>
<dbReference type="Gene3D" id="3.40.50.300">
    <property type="entry name" value="P-loop containing nucleotide triphosphate hydrolases"/>
    <property type="match status" value="1"/>
</dbReference>
<reference evidence="2 3" key="1">
    <citation type="submission" date="2021-01" db="EMBL/GenBank/DDBJ databases">
        <title>Genome seq and assembly of Devosia sp. LEGU1.</title>
        <authorList>
            <person name="Chhetri G."/>
        </authorList>
    </citation>
    <scope>NUCLEOTIDE SEQUENCE [LARGE SCALE GENOMIC DNA]</scope>
    <source>
        <strain evidence="2 3">LEGU1</strain>
    </source>
</reference>
<name>A0ABX7C449_9HYPH</name>
<dbReference type="GO" id="GO:0005524">
    <property type="term" value="F:ATP binding"/>
    <property type="evidence" value="ECO:0007669"/>
    <property type="project" value="UniProtKB-KW"/>
</dbReference>